<feature type="domain" description="JmjC" evidence="1">
    <location>
        <begin position="259"/>
        <end position="414"/>
    </location>
</feature>
<gene>
    <name evidence="3" type="ORF">PY17X_0103200</name>
    <name evidence="2" type="ORF">PYYM_0102600</name>
</gene>
<dbReference type="VEuPathDB" id="PlasmoDB:PYYM_0102600"/>
<reference evidence="4 5" key="1">
    <citation type="journal article" date="2014" name="BMC Biol.">
        <title>A comprehensive evaluation of rodent malaria parasite genomes and gene expression.</title>
        <authorList>
            <person name="Otto T.D."/>
            <person name="Bohme U."/>
            <person name="Jackson A.P."/>
            <person name="Hunt M."/>
            <person name="Franke-Fayard B."/>
            <person name="Hoeijmakers W.A."/>
            <person name="Religa A.A."/>
            <person name="Robertson L."/>
            <person name="Sanders M."/>
            <person name="Ogun S.A."/>
            <person name="Cunningham D."/>
            <person name="Erhart A."/>
            <person name="Billker O."/>
            <person name="Khan S.M."/>
            <person name="Stunnenberg H.G."/>
            <person name="Langhorne J."/>
            <person name="Holder A.A."/>
            <person name="Waters A.P."/>
            <person name="Newbold C.I."/>
            <person name="Pain A."/>
            <person name="Berriman M."/>
            <person name="Janse C.J."/>
        </authorList>
    </citation>
    <scope>NUCLEOTIDE SEQUENCE [LARGE SCALE GENOMIC DNA]</scope>
    <source>
        <strain evidence="3 4">17X</strain>
        <strain evidence="2 5">YM</strain>
    </source>
</reference>
<dbReference type="InterPro" id="IPR041667">
    <property type="entry name" value="Cupin_8"/>
</dbReference>
<dbReference type="Pfam" id="PF13621">
    <property type="entry name" value="Cupin_8"/>
    <property type="match status" value="1"/>
</dbReference>
<evidence type="ECO:0000313" key="4">
    <source>
        <dbReference type="Proteomes" id="UP000072874"/>
    </source>
</evidence>
<dbReference type="Gene3D" id="2.60.120.650">
    <property type="entry name" value="Cupin"/>
    <property type="match status" value="1"/>
</dbReference>
<evidence type="ECO:0000313" key="5">
    <source>
        <dbReference type="Proteomes" id="UP000072904"/>
    </source>
</evidence>
<organism evidence="2 5">
    <name type="scientific">Plasmodium yoelii</name>
    <dbReference type="NCBI Taxonomy" id="5861"/>
    <lineage>
        <taxon>Eukaryota</taxon>
        <taxon>Sar</taxon>
        <taxon>Alveolata</taxon>
        <taxon>Apicomplexa</taxon>
        <taxon>Aconoidasida</taxon>
        <taxon>Haemosporida</taxon>
        <taxon>Plasmodiidae</taxon>
        <taxon>Plasmodium</taxon>
        <taxon>Plasmodium (Vinckeia)</taxon>
    </lineage>
</organism>
<dbReference type="InterPro" id="IPR003347">
    <property type="entry name" value="JmjC_dom"/>
</dbReference>
<protein>
    <submittedName>
        <fullName evidence="3">JmjC domain-containing protein, putative</fullName>
    </submittedName>
</protein>
<dbReference type="Gene3D" id="6.10.140.1470">
    <property type="match status" value="1"/>
</dbReference>
<dbReference type="VEuPathDB" id="PlasmoDB:Py17XNL_000104692"/>
<dbReference type="VEuPathDB" id="PlasmoDB:PY00218"/>
<sequence length="677" mass="80974">MKENYVKNKMTDYNNFHNYCKLMNKKIGRISRDEVETAKQFEKLIKKYNIKKVKKVSLEKIKDKTCLLYNNEFYDNYYKKKEPIIIKNLKNKIGNCINTFDSNNIIDHIGDTKISIHVSTSKYLNNVNKNFHYSLSTLKNFIQLIHKEDQKKKKFSVNYNGNKNHITLTFKDETDKMCVVPPKIDNPIKNYKNKTLATTITTNIREDNTNSPLNDTQNINNNCKQQICNNSSGNNTNYYYYYRSLGINQFKEVSDIKKMNKFIKDNFFLPPEIYPSYEKFEFFSSVLRIGQPNIFIWLHYDIPDNFLIQIKGRKKILLIHPKYIKYFNILNSSSSYNIFDILLKKKNRNKKEQIIKKIIIKHAYVADLYEGEILHIPSLWMHYIYNMPYHTHLKKKYKYNHRYLYITPSNKSFYRINKRRKIYNKKKNYIFLFYKNKKFINCSIKKQKRQNKTPTFLHFLNGELKIKTKNVYLKKFKNKKAKNISLQYISNFLFSCNQKYDENNDKALIFPNLDQSFDKNELIKHYSHLENSEEILKKNFNIDNINLVTSNSTQIGNGQNSQGTYNADTKTIDQSNSYNTFSNNNKQITDFKKTDHHTSKNTNLNISINYFFRKKKELHLFSKKDLYGNQDINTANQIFKKIENEIKPLMSMPSKYKNFYIQKIQGYLYSLLDTKYL</sequence>
<dbReference type="OrthoDB" id="263283at2759"/>
<dbReference type="RefSeq" id="XP_022811222.1">
    <property type="nucleotide sequence ID" value="XM_022957797.1"/>
</dbReference>
<dbReference type="EMBL" id="LM993655">
    <property type="protein sequence ID" value="VTZ71456.1"/>
    <property type="molecule type" value="Genomic_DNA"/>
</dbReference>
<reference evidence="3" key="2">
    <citation type="submission" date="2014-05" db="EMBL/GenBank/DDBJ databases">
        <authorList>
            <person name="Aslett M.A."/>
            <person name="De Silva N."/>
        </authorList>
    </citation>
    <scope>NUCLEOTIDE SEQUENCE</scope>
    <source>
        <strain evidence="3">17X</strain>
    </source>
</reference>
<evidence type="ECO:0000313" key="3">
    <source>
        <dbReference type="EMBL" id="VTZ71456.1"/>
    </source>
</evidence>
<dbReference type="EMBL" id="LK934629">
    <property type="protein sequence ID" value="CDU15861.1"/>
    <property type="molecule type" value="Genomic_DNA"/>
</dbReference>
<dbReference type="PANTHER" id="PTHR12461">
    <property type="entry name" value="HYPOXIA-INDUCIBLE FACTOR 1 ALPHA INHIBITOR-RELATED"/>
    <property type="match status" value="1"/>
</dbReference>
<proteinExistence type="predicted"/>
<dbReference type="KEGG" id="pyo:PY17X_0103200"/>
<dbReference type="PANTHER" id="PTHR12461:SF105">
    <property type="entry name" value="HYPOXIA-INDUCIBLE FACTOR 1-ALPHA INHIBITOR"/>
    <property type="match status" value="1"/>
</dbReference>
<evidence type="ECO:0000313" key="2">
    <source>
        <dbReference type="EMBL" id="CDU15861.1"/>
    </source>
</evidence>
<evidence type="ECO:0000259" key="1">
    <source>
        <dbReference type="PROSITE" id="PS51184"/>
    </source>
</evidence>
<dbReference type="VEuPathDB" id="PlasmoDB:PY17X_0103200"/>
<dbReference type="GeneID" id="34859539"/>
<accession>A0A078K5F5</accession>
<reference evidence="3" key="4">
    <citation type="submission" date="2019-05" db="EMBL/GenBank/DDBJ databases">
        <authorList>
            <consortium name="Pathogen Informatics"/>
        </authorList>
    </citation>
    <scope>NUCLEOTIDE SEQUENCE</scope>
    <source>
        <strain evidence="3">17X</strain>
    </source>
</reference>
<name>A0A078K5F5_PLAYE</name>
<dbReference type="OMA" id="YNMPAHT"/>
<dbReference type="Proteomes" id="UP000072874">
    <property type="component" value="Chromosome 1"/>
</dbReference>
<dbReference type="Proteomes" id="UP000072904">
    <property type="component" value="Chromosome 1"/>
</dbReference>
<dbReference type="SUPFAM" id="SSF51197">
    <property type="entry name" value="Clavaminate synthase-like"/>
    <property type="match status" value="1"/>
</dbReference>
<dbReference type="PROSITE" id="PS51184">
    <property type="entry name" value="JMJC"/>
    <property type="match status" value="1"/>
</dbReference>
<dbReference type="AlphaFoldDB" id="A0A078K5F5"/>
<reference evidence="2" key="3">
    <citation type="submission" date="2014-05" db="EMBL/GenBank/DDBJ databases">
        <authorList>
            <person name="Aslett A.Martin."/>
            <person name="De Silva Nishadi"/>
        </authorList>
    </citation>
    <scope>NUCLEOTIDE SEQUENCE</scope>
    <source>
        <strain evidence="2">YM</strain>
    </source>
</reference>